<organism evidence="5 6">
    <name type="scientific">Chaetoceros tenuissimus</name>
    <dbReference type="NCBI Taxonomy" id="426638"/>
    <lineage>
        <taxon>Eukaryota</taxon>
        <taxon>Sar</taxon>
        <taxon>Stramenopiles</taxon>
        <taxon>Ochrophyta</taxon>
        <taxon>Bacillariophyta</taxon>
        <taxon>Coscinodiscophyceae</taxon>
        <taxon>Chaetocerotophycidae</taxon>
        <taxon>Chaetocerotales</taxon>
        <taxon>Chaetocerotaceae</taxon>
        <taxon>Chaetoceros</taxon>
    </lineage>
</organism>
<dbReference type="PROSITE" id="PS51470">
    <property type="entry name" value="FG_GAP"/>
    <property type="match status" value="1"/>
</dbReference>
<reference evidence="5 6" key="1">
    <citation type="journal article" date="2021" name="Sci. Rep.">
        <title>The genome of the diatom Chaetoceros tenuissimus carries an ancient integrated fragment of an extant virus.</title>
        <authorList>
            <person name="Hongo Y."/>
            <person name="Kimura K."/>
            <person name="Takaki Y."/>
            <person name="Yoshida Y."/>
            <person name="Baba S."/>
            <person name="Kobayashi G."/>
            <person name="Nagasaki K."/>
            <person name="Hano T."/>
            <person name="Tomaru Y."/>
        </authorList>
    </citation>
    <scope>NUCLEOTIDE SEQUENCE [LARGE SCALE GENOMIC DNA]</scope>
    <source>
        <strain evidence="5 6">NIES-3715</strain>
    </source>
</reference>
<dbReference type="InterPro" id="IPR013519">
    <property type="entry name" value="Int_alpha_beta-p"/>
</dbReference>
<dbReference type="PANTHER" id="PTHR33683">
    <property type="entry name" value="1, PUTATIVE-RELATED"/>
    <property type="match status" value="1"/>
</dbReference>
<sequence>MTVIQLPSRIHSVRERETRSLQRGCVMRFSFEILALLFGSWQVHSQSYPSLGREQKTRRGTQVVEGDSSSRLLNAHKTSTTSECTLLVSSFLPVSDSLDDDDVFECEIDPSDSDGIPGLSLPLDLSRSQKNALRDLLRTGRIIPGQSKLEHGAGRQFNSKKFFIPPGLDIAKNVRKNESQSEIGSRRLGITGTKSILVVRVTDSSNLNLVHTDSAYEMSSNIFGSASDTLNLKSQMNDCSMGNLNIVEGSLSSENEAAPGVLDVTIDIPLEGSGRAEIRNAITTAVQSKLGITLPGSYAHILYILEGCYSECGWAGYAYVNSWNSVYQGNFYKNVGVGMHEIGHNFGLGHSGLVDGQTYSDHTGYMGNPDTSDETGRLCFNAAKSWQLGWYSTRHRLLSPLSLGPGYNEELDLVGIADFNNSNDQITSVLLKIETNTGADHFVAFNRATGVNEGVTQARDLVTVVRVNQNDGTSLSQSYVDGFIDAGGVLNISNFGGTNIDLIIEVLNIDLNSNPAKARVSVKYGDVSDITSSPSLVPSLSMSPTTTYQSKLGKPLTHLLASLPYADSNGGGYSVTINDDGSVIAVAGVLYDTSTDLFTSNIMVFTELDGGGFTSVGPHSGITEPSVQASPYFRDAIADISLNAVGDRLAVANVKLERSGNSAAFPSTVKVYSHNLSDLSSEWIDDAIAYSGNAGGGGYHMGLKVAFNKDGDILAIGERYFNSGDLEETGRVSLKAISKGGSSSQVTDLVSVVGSTAFEHYGSSIAVGTHNSEVCVLVGAPGADSAPIDNGKAEVFCVNDSSEVTMRPALYGDDTNGEFGHSVAMSSDVSVIGVGARHSDQNGMIDNGLVRLFSWNGSAYEQRGADLYGERGEGSYNGEYYVGDEFGYSLAMTDVIDGNIRLAIGAPKSDALGFLDEEYYTGSIYVFEISIESSNAEADWTSIGPEIAGTSNREKTGQSVAITKNGKRIVVNPPSDPSEGETGTAVRIYEETDYTFHPSATPSDAPSISKAPTSHPTPSLFYLAHPSARPSVTTMPSLSPSKSSEPSVSSVPTSVPTTTARPSISSRPVESPLGSYVRTFTIRSDFEKFDASRNWCLTANLLAEGSKIHVRPCNIQNPQDGLQLWIATSTGQLMLSVDEGDDLCMTSNGKLVYLDDCNASENGKFTVLGNRIKHVKNGSNYFVGFDPEITMKVTSLNVLLAGSFIFSQMTVSSALKCGQWNTHACLGDTDNRYDPDYTNDIKKQDELWEKMDGFYRVTQTSSSQPARFNPYDFQKYFSMKKIYLLLPMRMLNLDQREWAIREYA</sequence>
<dbReference type="Pfam" id="PF00652">
    <property type="entry name" value="Ricin_B_lectin"/>
    <property type="match status" value="1"/>
</dbReference>
<protein>
    <recommendedName>
        <fullName evidence="7">Peptidase M11 gametolysin domain-containing protein</fullName>
    </recommendedName>
</protein>
<evidence type="ECO:0008006" key="7">
    <source>
        <dbReference type="Google" id="ProtNLM"/>
    </source>
</evidence>
<evidence type="ECO:0000256" key="2">
    <source>
        <dbReference type="SAM" id="MobiDB-lite"/>
    </source>
</evidence>
<dbReference type="SUPFAM" id="SSF50370">
    <property type="entry name" value="Ricin B-like lectins"/>
    <property type="match status" value="1"/>
</dbReference>
<feature type="repeat" description="FG-GAP" evidence="1">
    <location>
        <begin position="870"/>
        <end position="936"/>
    </location>
</feature>
<dbReference type="Proteomes" id="UP001054902">
    <property type="component" value="Unassembled WGS sequence"/>
</dbReference>
<dbReference type="InterPro" id="IPR035992">
    <property type="entry name" value="Ricin_B-like_lectins"/>
</dbReference>
<evidence type="ECO:0000313" key="5">
    <source>
        <dbReference type="EMBL" id="GFH47330.1"/>
    </source>
</evidence>
<accession>A0AAD3H1X4</accession>
<dbReference type="PROSITE" id="PS50231">
    <property type="entry name" value="RICIN_B_LECTIN"/>
    <property type="match status" value="1"/>
</dbReference>
<feature type="compositionally biased region" description="Low complexity" evidence="2">
    <location>
        <begin position="1033"/>
        <end position="1063"/>
    </location>
</feature>
<dbReference type="SUPFAM" id="SSF55486">
    <property type="entry name" value="Metalloproteases ('zincins'), catalytic domain"/>
    <property type="match status" value="1"/>
</dbReference>
<feature type="region of interest" description="Disordered" evidence="2">
    <location>
        <begin position="996"/>
        <end position="1068"/>
    </location>
</feature>
<name>A0AAD3H1X4_9STRA</name>
<dbReference type="Pfam" id="PF05548">
    <property type="entry name" value="Peptidase_M11"/>
    <property type="match status" value="1"/>
</dbReference>
<feature type="domain" description="Ricin B lectin" evidence="3">
    <location>
        <begin position="1093"/>
        <end position="1178"/>
    </location>
</feature>
<evidence type="ECO:0000259" key="4">
    <source>
        <dbReference type="Pfam" id="PF05548"/>
    </source>
</evidence>
<feature type="compositionally biased region" description="Polar residues" evidence="2">
    <location>
        <begin position="998"/>
        <end position="1017"/>
    </location>
</feature>
<gene>
    <name evidence="5" type="ORF">CTEN210_03805</name>
</gene>
<proteinExistence type="predicted"/>
<dbReference type="PANTHER" id="PTHR33683:SF46">
    <property type="entry name" value="SUSHI DOMAIN-CONTAINING PROTEIN"/>
    <property type="match status" value="1"/>
</dbReference>
<keyword evidence="6" id="KW-1185">Reference proteome</keyword>
<dbReference type="EMBL" id="BLLK01000023">
    <property type="protein sequence ID" value="GFH47330.1"/>
    <property type="molecule type" value="Genomic_DNA"/>
</dbReference>
<evidence type="ECO:0000259" key="3">
    <source>
        <dbReference type="Pfam" id="PF00652"/>
    </source>
</evidence>
<dbReference type="Gene3D" id="2.80.10.50">
    <property type="match status" value="1"/>
</dbReference>
<dbReference type="InterPro" id="IPR000772">
    <property type="entry name" value="Ricin_B_lectin"/>
</dbReference>
<feature type="domain" description="Peptidase M11 gametolysin" evidence="4">
    <location>
        <begin position="216"/>
        <end position="393"/>
    </location>
</feature>
<evidence type="ECO:0000256" key="1">
    <source>
        <dbReference type="PROSITE-ProRule" id="PRU00803"/>
    </source>
</evidence>
<dbReference type="InterPro" id="IPR008752">
    <property type="entry name" value="Peptidase_M11"/>
</dbReference>
<evidence type="ECO:0000313" key="6">
    <source>
        <dbReference type="Proteomes" id="UP001054902"/>
    </source>
</evidence>
<comment type="caution">
    <text evidence="5">The sequence shown here is derived from an EMBL/GenBank/DDBJ whole genome shotgun (WGS) entry which is preliminary data.</text>
</comment>